<accession>A0ABP4HBU3</accession>
<reference evidence="3" key="1">
    <citation type="journal article" date="2019" name="Int. J. Syst. Evol. Microbiol.">
        <title>The Global Catalogue of Microorganisms (GCM) 10K type strain sequencing project: providing services to taxonomists for standard genome sequencing and annotation.</title>
        <authorList>
            <consortium name="The Broad Institute Genomics Platform"/>
            <consortium name="The Broad Institute Genome Sequencing Center for Infectious Disease"/>
            <person name="Wu L."/>
            <person name="Ma J."/>
        </authorList>
    </citation>
    <scope>NUCLEOTIDE SEQUENCE [LARGE SCALE GENOMIC DNA]</scope>
    <source>
        <strain evidence="3">JCM 13004</strain>
    </source>
</reference>
<dbReference type="Proteomes" id="UP001500037">
    <property type="component" value="Unassembled WGS sequence"/>
</dbReference>
<protein>
    <submittedName>
        <fullName evidence="2">Uncharacterized protein</fullName>
    </submittedName>
</protein>
<organism evidence="2 3">
    <name type="scientific">Kitasatospora nipponensis</name>
    <dbReference type="NCBI Taxonomy" id="258049"/>
    <lineage>
        <taxon>Bacteria</taxon>
        <taxon>Bacillati</taxon>
        <taxon>Actinomycetota</taxon>
        <taxon>Actinomycetes</taxon>
        <taxon>Kitasatosporales</taxon>
        <taxon>Streptomycetaceae</taxon>
        <taxon>Kitasatospora</taxon>
    </lineage>
</organism>
<proteinExistence type="predicted"/>
<sequence>MTGRLPYRTQSRPITGMVATAPAETQSSARPSAECEACTWARMSGIRTTQAAKRKPSTAKKAVRAIRAADQADRAPVGAADPFE</sequence>
<evidence type="ECO:0000313" key="3">
    <source>
        <dbReference type="Proteomes" id="UP001500037"/>
    </source>
</evidence>
<feature type="region of interest" description="Disordered" evidence="1">
    <location>
        <begin position="1"/>
        <end position="31"/>
    </location>
</feature>
<dbReference type="EMBL" id="BAAALF010000129">
    <property type="protein sequence ID" value="GAA1258526.1"/>
    <property type="molecule type" value="Genomic_DNA"/>
</dbReference>
<evidence type="ECO:0000256" key="1">
    <source>
        <dbReference type="SAM" id="MobiDB-lite"/>
    </source>
</evidence>
<gene>
    <name evidence="2" type="ORF">GCM10009665_55890</name>
</gene>
<keyword evidence="3" id="KW-1185">Reference proteome</keyword>
<comment type="caution">
    <text evidence="2">The sequence shown here is derived from an EMBL/GenBank/DDBJ whole genome shotgun (WGS) entry which is preliminary data.</text>
</comment>
<name>A0ABP4HBU3_9ACTN</name>
<evidence type="ECO:0000313" key="2">
    <source>
        <dbReference type="EMBL" id="GAA1258526.1"/>
    </source>
</evidence>